<accession>A0ACB7J8X1</accession>
<proteinExistence type="predicted"/>
<keyword evidence="2" id="KW-1185">Reference proteome</keyword>
<organism evidence="1 2">
    <name type="scientific">Pleurotus cornucopiae</name>
    <name type="common">Cornucopia mushroom</name>
    <dbReference type="NCBI Taxonomy" id="5321"/>
    <lineage>
        <taxon>Eukaryota</taxon>
        <taxon>Fungi</taxon>
        <taxon>Dikarya</taxon>
        <taxon>Basidiomycota</taxon>
        <taxon>Agaricomycotina</taxon>
        <taxon>Agaricomycetes</taxon>
        <taxon>Agaricomycetidae</taxon>
        <taxon>Agaricales</taxon>
        <taxon>Pleurotineae</taxon>
        <taxon>Pleurotaceae</taxon>
        <taxon>Pleurotus</taxon>
    </lineage>
</organism>
<gene>
    <name evidence="1" type="ORF">CCMSSC00406_0008994</name>
</gene>
<evidence type="ECO:0000313" key="2">
    <source>
        <dbReference type="Proteomes" id="UP000824881"/>
    </source>
</evidence>
<dbReference type="Proteomes" id="UP000824881">
    <property type="component" value="Unassembled WGS sequence"/>
</dbReference>
<sequence length="316" mass="35091">MSRRYAGLRSPAYQVEKLSAKDPVPTTTEFTEERAILQLRHNELGETLAGCLALCSRNKVRAPLEKLSTQQLLELSGDVYDEVVRRKYNLVHALNLREGFHPKRNRTRQRLALLSSSKFQDLCGDVHFEISRRYPEFQHESVTIGQSSSRPAPGSQSHTPHHNVPDATPSRARNGGPAEDQVGISTPNWYDRRLPTYESSLSTSMPPTGSVSTHNAQGERDLAPSEGRVSLHSPRRGAGPLNTTVTRSLPITPTPPSGERPEHSGKRGALVSAFLDGDLDAVLLMWEDHEGRIRHLEDQLARAESVNNYFQPNKAG</sequence>
<evidence type="ECO:0000313" key="1">
    <source>
        <dbReference type="EMBL" id="KAG9227022.1"/>
    </source>
</evidence>
<name>A0ACB7J8X1_PLECO</name>
<comment type="caution">
    <text evidence="1">The sequence shown here is derived from an EMBL/GenBank/DDBJ whole genome shotgun (WGS) entry which is preliminary data.</text>
</comment>
<protein>
    <submittedName>
        <fullName evidence="1">Uncharacterized protein</fullName>
    </submittedName>
</protein>
<dbReference type="EMBL" id="WQMT02000002">
    <property type="protein sequence ID" value="KAG9227022.1"/>
    <property type="molecule type" value="Genomic_DNA"/>
</dbReference>
<reference evidence="1 2" key="1">
    <citation type="journal article" date="2021" name="Appl. Environ. Microbiol.">
        <title>Genetic linkage and physical mapping for an oyster mushroom Pleurotus cornucopiae and QTL analysis for the trait cap color.</title>
        <authorList>
            <person name="Zhang Y."/>
            <person name="Gao W."/>
            <person name="Sonnenberg A."/>
            <person name="Chen Q."/>
            <person name="Zhang J."/>
            <person name="Huang C."/>
        </authorList>
    </citation>
    <scope>NUCLEOTIDE SEQUENCE [LARGE SCALE GENOMIC DNA]</scope>
    <source>
        <strain evidence="1">CCMSSC00406</strain>
    </source>
</reference>